<feature type="transmembrane region" description="Helical" evidence="7">
    <location>
        <begin position="65"/>
        <end position="87"/>
    </location>
</feature>
<dbReference type="PANTHER" id="PTHR30151:SF41">
    <property type="entry name" value="ABC TRANSPORTER PERMEASE PROTEIN"/>
    <property type="match status" value="1"/>
</dbReference>
<feature type="transmembrane region" description="Helical" evidence="7">
    <location>
        <begin position="123"/>
        <end position="144"/>
    </location>
</feature>
<dbReference type="CDD" id="cd06261">
    <property type="entry name" value="TM_PBP2"/>
    <property type="match status" value="1"/>
</dbReference>
<keyword evidence="3" id="KW-1003">Cell membrane</keyword>
<dbReference type="Gene3D" id="1.10.3720.10">
    <property type="entry name" value="MetI-like"/>
    <property type="match status" value="1"/>
</dbReference>
<dbReference type="Pfam" id="PF00528">
    <property type="entry name" value="BPD_transp_1"/>
    <property type="match status" value="1"/>
</dbReference>
<organism evidence="9">
    <name type="scientific">Methyloraptor flagellatus</name>
    <dbReference type="NCBI Taxonomy" id="3162530"/>
    <lineage>
        <taxon>Bacteria</taxon>
        <taxon>Pseudomonadati</taxon>
        <taxon>Pseudomonadota</taxon>
        <taxon>Alphaproteobacteria</taxon>
        <taxon>Hyphomicrobiales</taxon>
        <taxon>Ancalomicrobiaceae</taxon>
        <taxon>Methyloraptor</taxon>
    </lineage>
</organism>
<dbReference type="EMBL" id="CP158568">
    <property type="protein sequence ID" value="XBY46978.1"/>
    <property type="molecule type" value="Genomic_DNA"/>
</dbReference>
<dbReference type="InterPro" id="IPR000515">
    <property type="entry name" value="MetI-like"/>
</dbReference>
<evidence type="ECO:0000256" key="5">
    <source>
        <dbReference type="ARBA" id="ARBA00022989"/>
    </source>
</evidence>
<evidence type="ECO:0000256" key="2">
    <source>
        <dbReference type="ARBA" id="ARBA00022448"/>
    </source>
</evidence>
<evidence type="ECO:0000256" key="6">
    <source>
        <dbReference type="ARBA" id="ARBA00023136"/>
    </source>
</evidence>
<dbReference type="GO" id="GO:0055085">
    <property type="term" value="P:transmembrane transport"/>
    <property type="evidence" value="ECO:0007669"/>
    <property type="project" value="InterPro"/>
</dbReference>
<sequence>MRRVEAVARWALPILVLAGAVGLWHGLVVWFAIPRYVLPSPFVVFAQLATDWPTLFPSLVNTLQITFGALAIAVVGGVGLAVIFAQWKWVEMSFFPIAVVFQVTPVIAVAPLITIYVESITAQLLICAWIVAFFPILSNTTLGLNSADHNLRNLFQLYGATRWQTLIFLRLPAATPYFLGGLRIAGGLSLIGAVVAEFVVGAGGRGSGLAFRIIEASSRLNMPRMFAALILISITGVVIFLVLSLISHLVLRRWHESAMAREP</sequence>
<feature type="transmembrane region" description="Helical" evidence="7">
    <location>
        <begin position="94"/>
        <end position="117"/>
    </location>
</feature>
<dbReference type="PROSITE" id="PS50928">
    <property type="entry name" value="ABC_TM1"/>
    <property type="match status" value="1"/>
</dbReference>
<feature type="transmembrane region" description="Helical" evidence="7">
    <location>
        <begin position="190"/>
        <end position="214"/>
    </location>
</feature>
<name>A0AAU7XGR3_9HYPH</name>
<comment type="similarity">
    <text evidence="7">Belongs to the binding-protein-dependent transport system permease family.</text>
</comment>
<accession>A0AAU7XGR3</accession>
<evidence type="ECO:0000259" key="8">
    <source>
        <dbReference type="PROSITE" id="PS50928"/>
    </source>
</evidence>
<dbReference type="PANTHER" id="PTHR30151">
    <property type="entry name" value="ALKANE SULFONATE ABC TRANSPORTER-RELATED, MEMBRANE SUBUNIT"/>
    <property type="match status" value="1"/>
</dbReference>
<evidence type="ECO:0000256" key="1">
    <source>
        <dbReference type="ARBA" id="ARBA00004651"/>
    </source>
</evidence>
<evidence type="ECO:0000313" key="9">
    <source>
        <dbReference type="EMBL" id="XBY46978.1"/>
    </source>
</evidence>
<dbReference type="RefSeq" id="WP_407052066.1">
    <property type="nucleotide sequence ID" value="NZ_CP158568.1"/>
</dbReference>
<dbReference type="KEGG" id="mflg:ABS361_21720"/>
<feature type="domain" description="ABC transmembrane type-1" evidence="8">
    <location>
        <begin position="59"/>
        <end position="247"/>
    </location>
</feature>
<dbReference type="InterPro" id="IPR035906">
    <property type="entry name" value="MetI-like_sf"/>
</dbReference>
<evidence type="ECO:0000256" key="3">
    <source>
        <dbReference type="ARBA" id="ARBA00022475"/>
    </source>
</evidence>
<feature type="transmembrane region" description="Helical" evidence="7">
    <location>
        <begin position="226"/>
        <end position="251"/>
    </location>
</feature>
<evidence type="ECO:0000256" key="4">
    <source>
        <dbReference type="ARBA" id="ARBA00022692"/>
    </source>
</evidence>
<dbReference type="AlphaFoldDB" id="A0AAU7XGR3"/>
<comment type="subcellular location">
    <subcellularLocation>
        <location evidence="1 7">Cell membrane</location>
        <topology evidence="1 7">Multi-pass membrane protein</topology>
    </subcellularLocation>
</comment>
<reference evidence="9" key="1">
    <citation type="submission" date="2024-06" db="EMBL/GenBank/DDBJ databases">
        <title>Methylostella associata gen. nov., sp. nov., a novel Ancalomicrobiaceae-affiliated facultatively methylotrophic bacteria that feed on methanotrophs of the genus Methylococcus.</title>
        <authorList>
            <person name="Saltykova V."/>
            <person name="Danilova O.V."/>
            <person name="Oshkin I.Y."/>
            <person name="Belova S.E."/>
            <person name="Pimenov N.V."/>
            <person name="Dedysh S.N."/>
        </authorList>
    </citation>
    <scope>NUCLEOTIDE SEQUENCE</scope>
    <source>
        <strain evidence="9">S20</strain>
    </source>
</reference>
<keyword evidence="4 7" id="KW-0812">Transmembrane</keyword>
<dbReference type="GO" id="GO:0005886">
    <property type="term" value="C:plasma membrane"/>
    <property type="evidence" value="ECO:0007669"/>
    <property type="project" value="UniProtKB-SubCell"/>
</dbReference>
<keyword evidence="6 7" id="KW-0472">Membrane</keyword>
<proteinExistence type="inferred from homology"/>
<feature type="transmembrane region" description="Helical" evidence="7">
    <location>
        <begin position="12"/>
        <end position="33"/>
    </location>
</feature>
<protein>
    <submittedName>
        <fullName evidence="9">ABC transporter permease</fullName>
    </submittedName>
</protein>
<keyword evidence="5 7" id="KW-1133">Transmembrane helix</keyword>
<dbReference type="SUPFAM" id="SSF161098">
    <property type="entry name" value="MetI-like"/>
    <property type="match status" value="1"/>
</dbReference>
<keyword evidence="2 7" id="KW-0813">Transport</keyword>
<gene>
    <name evidence="9" type="ORF">ABS361_21720</name>
</gene>
<evidence type="ECO:0000256" key="7">
    <source>
        <dbReference type="RuleBase" id="RU363032"/>
    </source>
</evidence>